<accession>R0IW67</accession>
<dbReference type="InterPro" id="IPR036640">
    <property type="entry name" value="ABC1_TM_sf"/>
</dbReference>
<gene>
    <name evidence="13" type="ORF">SETTUDRAFT_106732</name>
</gene>
<feature type="transmembrane region" description="Helical" evidence="10">
    <location>
        <begin position="780"/>
        <end position="802"/>
    </location>
</feature>
<dbReference type="Pfam" id="PF00005">
    <property type="entry name" value="ABC_tran"/>
    <property type="match status" value="2"/>
</dbReference>
<protein>
    <submittedName>
        <fullName evidence="13">Uncharacterized protein</fullName>
    </submittedName>
</protein>
<dbReference type="FunFam" id="3.40.50.300:FF:000913">
    <property type="entry name" value="ABC multidrug transporter SitT"/>
    <property type="match status" value="1"/>
</dbReference>
<dbReference type="GO" id="GO:0015421">
    <property type="term" value="F:ABC-type oligopeptide transporter activity"/>
    <property type="evidence" value="ECO:0007669"/>
    <property type="project" value="TreeGrafter"/>
</dbReference>
<feature type="transmembrane region" description="Helical" evidence="10">
    <location>
        <begin position="345"/>
        <end position="365"/>
    </location>
</feature>
<dbReference type="OrthoDB" id="6500128at2759"/>
<evidence type="ECO:0000256" key="9">
    <source>
        <dbReference type="SAM" id="MobiDB-lite"/>
    </source>
</evidence>
<keyword evidence="14" id="KW-1185">Reference proteome</keyword>
<reference evidence="13 14" key="2">
    <citation type="journal article" date="2013" name="PLoS Genet.">
        <title>Comparative genome structure, secondary metabolite, and effector coding capacity across Cochliobolus pathogens.</title>
        <authorList>
            <person name="Condon B.J."/>
            <person name="Leng Y."/>
            <person name="Wu D."/>
            <person name="Bushley K.E."/>
            <person name="Ohm R.A."/>
            <person name="Otillar R."/>
            <person name="Martin J."/>
            <person name="Schackwitz W."/>
            <person name="Grimwood J."/>
            <person name="MohdZainudin N."/>
            <person name="Xue C."/>
            <person name="Wang R."/>
            <person name="Manning V.A."/>
            <person name="Dhillon B."/>
            <person name="Tu Z.J."/>
            <person name="Steffenson B.J."/>
            <person name="Salamov A."/>
            <person name="Sun H."/>
            <person name="Lowry S."/>
            <person name="LaButti K."/>
            <person name="Han J."/>
            <person name="Copeland A."/>
            <person name="Lindquist E."/>
            <person name="Barry K."/>
            <person name="Schmutz J."/>
            <person name="Baker S.E."/>
            <person name="Ciuffetti L.M."/>
            <person name="Grigoriev I.V."/>
            <person name="Zhong S."/>
            <person name="Turgeon B.G."/>
        </authorList>
    </citation>
    <scope>NUCLEOTIDE SEQUENCE [LARGE SCALE GENOMIC DNA]</scope>
    <source>
        <strain evidence="14">28A</strain>
    </source>
</reference>
<feature type="transmembrane region" description="Helical" evidence="10">
    <location>
        <begin position="304"/>
        <end position="325"/>
    </location>
</feature>
<feature type="domain" description="ABC transmembrane type-1" evidence="12">
    <location>
        <begin position="740"/>
        <end position="1027"/>
    </location>
</feature>
<evidence type="ECO:0000256" key="4">
    <source>
        <dbReference type="ARBA" id="ARBA00022692"/>
    </source>
</evidence>
<keyword evidence="6" id="KW-0067">ATP-binding</keyword>
<feature type="domain" description="ABC transporter" evidence="11">
    <location>
        <begin position="406"/>
        <end position="651"/>
    </location>
</feature>
<evidence type="ECO:0000256" key="8">
    <source>
        <dbReference type="ARBA" id="ARBA00023136"/>
    </source>
</evidence>
<dbReference type="Gene3D" id="1.20.1560.10">
    <property type="entry name" value="ABC transporter type 1, transmembrane domain"/>
    <property type="match status" value="1"/>
</dbReference>
<dbReference type="GO" id="GO:0016887">
    <property type="term" value="F:ATP hydrolysis activity"/>
    <property type="evidence" value="ECO:0007669"/>
    <property type="project" value="InterPro"/>
</dbReference>
<dbReference type="InterPro" id="IPR011527">
    <property type="entry name" value="ABC1_TM_dom"/>
</dbReference>
<dbReference type="SUPFAM" id="SSF52540">
    <property type="entry name" value="P-loop containing nucleoside triphosphate hydrolases"/>
    <property type="match status" value="2"/>
</dbReference>
<dbReference type="CDD" id="cd18578">
    <property type="entry name" value="ABC_6TM_Pgp_ABCB1_D2_like"/>
    <property type="match status" value="1"/>
</dbReference>
<feature type="compositionally biased region" description="Basic and acidic residues" evidence="9">
    <location>
        <begin position="665"/>
        <end position="677"/>
    </location>
</feature>
<dbReference type="HOGENOM" id="CLU_000604_17_8_1"/>
<feature type="region of interest" description="Disordered" evidence="9">
    <location>
        <begin position="659"/>
        <end position="714"/>
    </location>
</feature>
<proteinExistence type="inferred from homology"/>
<evidence type="ECO:0000256" key="10">
    <source>
        <dbReference type="SAM" id="Phobius"/>
    </source>
</evidence>
<evidence type="ECO:0000256" key="6">
    <source>
        <dbReference type="ARBA" id="ARBA00022840"/>
    </source>
</evidence>
<feature type="region of interest" description="Disordered" evidence="9">
    <location>
        <begin position="1161"/>
        <end position="1186"/>
    </location>
</feature>
<feature type="transmembrane region" description="Helical" evidence="10">
    <location>
        <begin position="992"/>
        <end position="1012"/>
    </location>
</feature>
<keyword evidence="8 10" id="KW-0472">Membrane</keyword>
<name>R0IW67_EXST2</name>
<keyword evidence="3" id="KW-0813">Transport</keyword>
<dbReference type="GO" id="GO:0005743">
    <property type="term" value="C:mitochondrial inner membrane"/>
    <property type="evidence" value="ECO:0007669"/>
    <property type="project" value="TreeGrafter"/>
</dbReference>
<evidence type="ECO:0000259" key="11">
    <source>
        <dbReference type="PROSITE" id="PS50893"/>
    </source>
</evidence>
<dbReference type="InterPro" id="IPR003439">
    <property type="entry name" value="ABC_transporter-like_ATP-bd"/>
</dbReference>
<dbReference type="CDD" id="cd18577">
    <property type="entry name" value="ABC_6TM_Pgp_ABCB1_D1_like"/>
    <property type="match status" value="1"/>
</dbReference>
<dbReference type="InterPro" id="IPR003593">
    <property type="entry name" value="AAA+_ATPase"/>
</dbReference>
<dbReference type="GeneID" id="19395194"/>
<dbReference type="PANTHER" id="PTHR43394:SF27">
    <property type="entry name" value="ATP-DEPENDENT TRANSLOCASE ABCB1-LIKE"/>
    <property type="match status" value="1"/>
</dbReference>
<dbReference type="InterPro" id="IPR017871">
    <property type="entry name" value="ABC_transporter-like_CS"/>
</dbReference>
<dbReference type="FunFam" id="1.20.1560.10:FF:000057">
    <property type="entry name" value="ABC multidrug transporter SitT"/>
    <property type="match status" value="1"/>
</dbReference>
<evidence type="ECO:0000256" key="2">
    <source>
        <dbReference type="ARBA" id="ARBA00007577"/>
    </source>
</evidence>
<dbReference type="PROSITE" id="PS00211">
    <property type="entry name" value="ABC_TRANSPORTER_1"/>
    <property type="match status" value="2"/>
</dbReference>
<keyword evidence="5" id="KW-0547">Nucleotide-binding</keyword>
<dbReference type="EMBL" id="KB908526">
    <property type="protein sequence ID" value="EOA88861.1"/>
    <property type="molecule type" value="Genomic_DNA"/>
</dbReference>
<feature type="compositionally biased region" description="Polar residues" evidence="9">
    <location>
        <begin position="1177"/>
        <end position="1186"/>
    </location>
</feature>
<dbReference type="SMART" id="SM00382">
    <property type="entry name" value="AAA"/>
    <property type="match status" value="2"/>
</dbReference>
<dbReference type="InterPro" id="IPR027417">
    <property type="entry name" value="P-loop_NTPase"/>
</dbReference>
<comment type="similarity">
    <text evidence="2">Belongs to the ABC transporter superfamily. ABCB family. Multidrug resistance exporter (TC 3.A.1.201) subfamily.</text>
</comment>
<dbReference type="PANTHER" id="PTHR43394">
    <property type="entry name" value="ATP-DEPENDENT PERMEASE MDL1, MITOCHONDRIAL"/>
    <property type="match status" value="1"/>
</dbReference>
<dbReference type="CDD" id="cd03249">
    <property type="entry name" value="ABC_MTABC3_MDL1_MDL2"/>
    <property type="match status" value="1"/>
</dbReference>
<feature type="transmembrane region" description="Helical" evidence="10">
    <location>
        <begin position="737"/>
        <end position="760"/>
    </location>
</feature>
<sequence>MGSSGGDGGDGVPESDEKKHDAIVHLDASSTSTTSLDDASATSAWKAYWVRRPLLLHSPIPANLPRVFSYAGRLERLTMLFASICALSSGVAIASQNLIFGQFVTLFTDFGSGRTTAAHFKARSATLALYFFLMGTGRLVLAYVYNTLLTYSAFRIVRNLRSAYLRAALRQEVAFFDLGVGGSIVTQAYSSGRLVQGGISEKLGLTVQGIAAFLGSFVIAFATNWKLTLIICGIAPLTVGVMMGCAFVEAGYEAKILEYYGLANAFAEGVLASVRTVHAFGMRRQLVRTYDGFLAKAHAWGDKISLLFGILYSAEYTIIYLGYALAFWRGFHMLADGEVSKTGDVFTVLLSVVIAALSITQLAPYSIEFTRAASGAAQLFVLIDRKTGIDPFDPSGEQPDSLTGDVELDNVSFAYPTRPNVAVLDNFSLRAPAGKVTALVGHSGSGKSTIVGLLERWYNPTSGSIKLDGRPIESLNIAWLRRNIRLVQQEPVLFSGTVFDNIAHGLNGTPLQDAAYEEQLARVQDAARIAFAHDFISQLPQGYNTDIGQRGSLLSGGQKQRIAIARSLVSNPKVLLLDEATSALDPHAEAIVQQALDRAAAGRTTIVIAHKLATIRRADNIVVMSRGTIFEQGTHDALIAASGAYSRLVAFQQLGGAEKPALHGSETEKSSLDEKAHGVGPSLPGTRGAATDQKTLDSPAEESHGYDEDDDEDETGAQLSLLPLVWRLMVATPHLKWAYLALGASSVVSAGVFPGQAILMAHMVNVFTLPKATMLSHGDFYSAMFVALAGACLVAYFVMGWASNAISQSLSHELRRQMFSDVLRQDLAYFDRRENNVGALASRIDAYPQAVFELMGFNVGLILIAVLSVATCSVLGLVYAWKLGLVIVLAGLPALIGCGWLKMVVDARLDRIVAKQLATSSAIASESTTAIRTVSSLGIEASVLKRYTHELDHAISQSTKPLLSSMLWFALTQASEYWFMALGFWYGTRLVASGELAMVDFFIAYMSVFFCAQSTSQIFQFSTSVTKGKSGADAIFHLQQLQPVVGETPENKDNSPKPGDAVHLQDVGFAYPLRPHAPVLKGISLDAANGQFIALVGASGCGKSTIISLLERFYDPTAGRVLIGDANLAALNPRKYRNQVGLVQQEPTLFQGTIRDNIALGVADDDDDNDNDDVSPLDSSTMLETSGTATDEAIETALRAANAWEFVASLPSGIHTAVGPNGTQLSGGQRQRLAIARALVRTPHILLLDEATSALDTESEKIVQSALVEAAKHGNRITVAVAHRLSTVKDANLICVFRDGRIEEMGTHVELLGREDSLYAKMCEAQSLA</sequence>
<dbReference type="Pfam" id="PF00664">
    <property type="entry name" value="ABC_membrane"/>
    <property type="match status" value="2"/>
</dbReference>
<evidence type="ECO:0000313" key="14">
    <source>
        <dbReference type="Proteomes" id="UP000016935"/>
    </source>
</evidence>
<evidence type="ECO:0000256" key="5">
    <source>
        <dbReference type="ARBA" id="ARBA00022741"/>
    </source>
</evidence>
<evidence type="ECO:0000256" key="1">
    <source>
        <dbReference type="ARBA" id="ARBA00004141"/>
    </source>
</evidence>
<dbReference type="PROSITE" id="PS50929">
    <property type="entry name" value="ABC_TM1F"/>
    <property type="match status" value="2"/>
</dbReference>
<dbReference type="GO" id="GO:0090374">
    <property type="term" value="P:oligopeptide export from mitochondrion"/>
    <property type="evidence" value="ECO:0007669"/>
    <property type="project" value="TreeGrafter"/>
</dbReference>
<dbReference type="Gene3D" id="3.40.50.300">
    <property type="entry name" value="P-loop containing nucleotide triphosphate hydrolases"/>
    <property type="match status" value="2"/>
</dbReference>
<evidence type="ECO:0000256" key="3">
    <source>
        <dbReference type="ARBA" id="ARBA00022448"/>
    </source>
</evidence>
<dbReference type="Proteomes" id="UP000016935">
    <property type="component" value="Unassembled WGS sequence"/>
</dbReference>
<feature type="transmembrane region" description="Helical" evidence="10">
    <location>
        <begin position="80"/>
        <end position="107"/>
    </location>
</feature>
<dbReference type="PROSITE" id="PS50893">
    <property type="entry name" value="ABC_TRANSPORTER_2"/>
    <property type="match status" value="2"/>
</dbReference>
<feature type="transmembrane region" description="Helical" evidence="10">
    <location>
        <begin position="228"/>
        <end position="248"/>
    </location>
</feature>
<feature type="compositionally biased region" description="Acidic residues" evidence="9">
    <location>
        <begin position="1163"/>
        <end position="1175"/>
    </location>
</feature>
<keyword evidence="7 10" id="KW-1133">Transmembrane helix</keyword>
<feature type="transmembrane region" description="Helical" evidence="10">
    <location>
        <begin position="885"/>
        <end position="905"/>
    </location>
</feature>
<evidence type="ECO:0000313" key="13">
    <source>
        <dbReference type="EMBL" id="EOA88861.1"/>
    </source>
</evidence>
<reference evidence="13 14" key="1">
    <citation type="journal article" date="2012" name="PLoS Pathog.">
        <title>Diverse lifestyles and strategies of plant pathogenesis encoded in the genomes of eighteen Dothideomycetes fungi.</title>
        <authorList>
            <person name="Ohm R.A."/>
            <person name="Feau N."/>
            <person name="Henrissat B."/>
            <person name="Schoch C.L."/>
            <person name="Horwitz B.A."/>
            <person name="Barry K.W."/>
            <person name="Condon B.J."/>
            <person name="Copeland A.C."/>
            <person name="Dhillon B."/>
            <person name="Glaser F."/>
            <person name="Hesse C.N."/>
            <person name="Kosti I."/>
            <person name="LaButti K."/>
            <person name="Lindquist E.A."/>
            <person name="Lucas S."/>
            <person name="Salamov A.A."/>
            <person name="Bradshaw R.E."/>
            <person name="Ciuffetti L."/>
            <person name="Hamelin R.C."/>
            <person name="Kema G.H.J."/>
            <person name="Lawrence C."/>
            <person name="Scott J.A."/>
            <person name="Spatafora J.W."/>
            <person name="Turgeon B.G."/>
            <person name="de Wit P.J.G.M."/>
            <person name="Zhong S."/>
            <person name="Goodwin S.B."/>
            <person name="Grigoriev I.V."/>
        </authorList>
    </citation>
    <scope>NUCLEOTIDE SEQUENCE [LARGE SCALE GENOMIC DNA]</scope>
    <source>
        <strain evidence="14">28A</strain>
    </source>
</reference>
<keyword evidence="4 10" id="KW-0812">Transmembrane</keyword>
<organism evidence="13 14">
    <name type="scientific">Exserohilum turcicum (strain 28A)</name>
    <name type="common">Northern leaf blight fungus</name>
    <name type="synonym">Setosphaeria turcica</name>
    <dbReference type="NCBI Taxonomy" id="671987"/>
    <lineage>
        <taxon>Eukaryota</taxon>
        <taxon>Fungi</taxon>
        <taxon>Dikarya</taxon>
        <taxon>Ascomycota</taxon>
        <taxon>Pezizomycotina</taxon>
        <taxon>Dothideomycetes</taxon>
        <taxon>Pleosporomycetidae</taxon>
        <taxon>Pleosporales</taxon>
        <taxon>Pleosporineae</taxon>
        <taxon>Pleosporaceae</taxon>
        <taxon>Exserohilum</taxon>
    </lineage>
</organism>
<comment type="subcellular location">
    <subcellularLocation>
        <location evidence="1">Membrane</location>
        <topology evidence="1">Multi-pass membrane protein</topology>
    </subcellularLocation>
</comment>
<feature type="transmembrane region" description="Helical" evidence="10">
    <location>
        <begin position="203"/>
        <end position="222"/>
    </location>
</feature>
<feature type="domain" description="ABC transmembrane type-1" evidence="12">
    <location>
        <begin position="80"/>
        <end position="371"/>
    </location>
</feature>
<feature type="domain" description="ABC transporter" evidence="11">
    <location>
        <begin position="1062"/>
        <end position="1324"/>
    </location>
</feature>
<dbReference type="STRING" id="671987.R0IW67"/>
<feature type="transmembrane region" description="Helical" evidence="10">
    <location>
        <begin position="127"/>
        <end position="151"/>
    </location>
</feature>
<evidence type="ECO:0000256" key="7">
    <source>
        <dbReference type="ARBA" id="ARBA00022989"/>
    </source>
</evidence>
<evidence type="ECO:0000259" key="12">
    <source>
        <dbReference type="PROSITE" id="PS50929"/>
    </source>
</evidence>
<dbReference type="RefSeq" id="XP_008023514.1">
    <property type="nucleotide sequence ID" value="XM_008025323.1"/>
</dbReference>
<dbReference type="InterPro" id="IPR039421">
    <property type="entry name" value="Type_1_exporter"/>
</dbReference>
<dbReference type="SUPFAM" id="SSF90123">
    <property type="entry name" value="ABC transporter transmembrane region"/>
    <property type="match status" value="2"/>
</dbReference>
<dbReference type="FunFam" id="3.40.50.300:FF:000251">
    <property type="entry name" value="ABC transporter B family member 19"/>
    <property type="match status" value="1"/>
</dbReference>
<feature type="transmembrane region" description="Helical" evidence="10">
    <location>
        <begin position="859"/>
        <end position="879"/>
    </location>
</feature>
<dbReference type="GO" id="GO:0005524">
    <property type="term" value="F:ATP binding"/>
    <property type="evidence" value="ECO:0007669"/>
    <property type="project" value="UniProtKB-KW"/>
</dbReference>
<dbReference type="eggNOG" id="KOG0055">
    <property type="taxonomic scope" value="Eukaryota"/>
</dbReference>